<sequence length="87" mass="9939">MKNKKSLNLGSTTLSSAWLFSISKASYNLLNKAKDLPVISNLVLFFDNFSYKRENDFYVSTPLSGEYNFKTQNIFKVCSALIMQPKK</sequence>
<dbReference type="Proteomes" id="UP000184509">
    <property type="component" value="Unassembled WGS sequence"/>
</dbReference>
<protein>
    <submittedName>
        <fullName evidence="1">Uncharacterized protein</fullName>
    </submittedName>
</protein>
<evidence type="ECO:0000313" key="2">
    <source>
        <dbReference type="Proteomes" id="UP000184509"/>
    </source>
</evidence>
<dbReference type="EMBL" id="FQTV01000012">
    <property type="protein sequence ID" value="SHF71618.1"/>
    <property type="molecule type" value="Genomic_DNA"/>
</dbReference>
<gene>
    <name evidence="1" type="ORF">SAMN05444405_112104</name>
</gene>
<name>A0A1M5DX65_9BACE</name>
<accession>A0A1M5DX65</accession>
<organism evidence="1 2">
    <name type="scientific">Bacteroides luti</name>
    <dbReference type="NCBI Taxonomy" id="1297750"/>
    <lineage>
        <taxon>Bacteria</taxon>
        <taxon>Pseudomonadati</taxon>
        <taxon>Bacteroidota</taxon>
        <taxon>Bacteroidia</taxon>
        <taxon>Bacteroidales</taxon>
        <taxon>Bacteroidaceae</taxon>
        <taxon>Bacteroides</taxon>
    </lineage>
</organism>
<dbReference type="AlphaFoldDB" id="A0A1M5DX65"/>
<proteinExistence type="predicted"/>
<dbReference type="RefSeq" id="WP_073402710.1">
    <property type="nucleotide sequence ID" value="NZ_FQTV01000012.1"/>
</dbReference>
<keyword evidence="2" id="KW-1185">Reference proteome</keyword>
<dbReference type="STRING" id="1297750.SAMN05444405_112104"/>
<reference evidence="1 2" key="1">
    <citation type="submission" date="2016-11" db="EMBL/GenBank/DDBJ databases">
        <authorList>
            <person name="Jaros S."/>
            <person name="Januszkiewicz K."/>
            <person name="Wedrychowicz H."/>
        </authorList>
    </citation>
    <scope>NUCLEOTIDE SEQUENCE [LARGE SCALE GENOMIC DNA]</scope>
    <source>
        <strain evidence="1 2">DSM 26991</strain>
    </source>
</reference>
<evidence type="ECO:0000313" key="1">
    <source>
        <dbReference type="EMBL" id="SHF71618.1"/>
    </source>
</evidence>